<comment type="caution">
    <text evidence="3">The sequence shown here is derived from an EMBL/GenBank/DDBJ whole genome shotgun (WGS) entry which is preliminary data.</text>
</comment>
<dbReference type="PANTHER" id="PTHR42773:SF1">
    <property type="entry name" value="METALLO-BETA-LACTAMASE FAMILY PROTEIN"/>
    <property type="match status" value="1"/>
</dbReference>
<dbReference type="InterPro" id="IPR036866">
    <property type="entry name" value="RibonucZ/Hydroxyglut_hydro"/>
</dbReference>
<dbReference type="InterPro" id="IPR001279">
    <property type="entry name" value="Metallo-B-lactamas"/>
</dbReference>
<keyword evidence="4" id="KW-1185">Reference proteome</keyword>
<dbReference type="NCBIfam" id="NF033105">
    <property type="entry name" value="bla_subclass_B3"/>
    <property type="match status" value="1"/>
</dbReference>
<feature type="signal peptide" evidence="1">
    <location>
        <begin position="1"/>
        <end position="21"/>
    </location>
</feature>
<dbReference type="Gene3D" id="3.60.15.10">
    <property type="entry name" value="Ribonuclease Z/Hydroxyacylglutathione hydrolase-like"/>
    <property type="match status" value="1"/>
</dbReference>
<dbReference type="Pfam" id="PF00753">
    <property type="entry name" value="Lactamase_B"/>
    <property type="match status" value="1"/>
</dbReference>
<dbReference type="NCBIfam" id="NF000405">
    <property type="entry name" value="HARLDQ_not_B3"/>
    <property type="match status" value="1"/>
</dbReference>
<gene>
    <name evidence="3" type="ORF">OSH00_02510</name>
</gene>
<dbReference type="RefSeq" id="WP_266129096.1">
    <property type="nucleotide sequence ID" value="NZ_JAPKMY010000001.1"/>
</dbReference>
<evidence type="ECO:0000256" key="1">
    <source>
        <dbReference type="SAM" id="SignalP"/>
    </source>
</evidence>
<dbReference type="SUPFAM" id="SSF56281">
    <property type="entry name" value="Metallo-hydrolase/oxidoreductase"/>
    <property type="match status" value="1"/>
</dbReference>
<dbReference type="Proteomes" id="UP001146019">
    <property type="component" value="Unassembled WGS sequence"/>
</dbReference>
<dbReference type="AlphaFoldDB" id="A0A9X3DRB8"/>
<keyword evidence="1" id="KW-0732">Signal</keyword>
<accession>A0A9X3DRB8</accession>
<dbReference type="SMART" id="SM00849">
    <property type="entry name" value="Lactamase_B"/>
    <property type="match status" value="1"/>
</dbReference>
<organism evidence="3 4">
    <name type="scientific">Acinetobacter nematophilus</name>
    <dbReference type="NCBI Taxonomy" id="2994642"/>
    <lineage>
        <taxon>Bacteria</taxon>
        <taxon>Pseudomonadati</taxon>
        <taxon>Pseudomonadota</taxon>
        <taxon>Gammaproteobacteria</taxon>
        <taxon>Moraxellales</taxon>
        <taxon>Moraxellaceae</taxon>
        <taxon>Acinetobacter</taxon>
    </lineage>
</organism>
<protein>
    <submittedName>
        <fullName evidence="3">HARLDQ motif MBL-fold protein</fullName>
    </submittedName>
</protein>
<evidence type="ECO:0000259" key="2">
    <source>
        <dbReference type="SMART" id="SM00849"/>
    </source>
</evidence>
<dbReference type="EMBL" id="JAPKMY010000001">
    <property type="protein sequence ID" value="MCX5466606.1"/>
    <property type="molecule type" value="Genomic_DNA"/>
</dbReference>
<dbReference type="PANTHER" id="PTHR42773">
    <property type="entry name" value="METALLO-BETA-LACTAMASE-RELATED"/>
    <property type="match status" value="1"/>
</dbReference>
<evidence type="ECO:0000313" key="3">
    <source>
        <dbReference type="EMBL" id="MCX5466606.1"/>
    </source>
</evidence>
<evidence type="ECO:0000313" key="4">
    <source>
        <dbReference type="Proteomes" id="UP001146019"/>
    </source>
</evidence>
<proteinExistence type="predicted"/>
<sequence>MRLIKLIVVSLMTMSLQFTQAATLNAQQALTEAPPMSLFERWNAPIEPFEIFHHVYYVGTDNLSSILFDTGAGLVLIDSGIDQSAEQIKNSIEKLGFKITDVKYLLNSHARLDQAGGFAKLKQWSGAKLIASAENAEMLANGARTDFALGNQLPFPSVKADLIFKDGEQLKLGNQVFTAHATPGHLPGATSWTTEIHYHFKNYKVVYADSLFTGGYHLLNNKNYPQIVPDMRHTFQTLNAIHADIFLANKADRFNMKQKLARLKSGDQNAFIDPNGLQNYAAKGQMEFEQQLQEQQRLARLKTLQ</sequence>
<feature type="domain" description="Metallo-beta-lactamase" evidence="2">
    <location>
        <begin position="62"/>
        <end position="250"/>
    </location>
</feature>
<name>A0A9X3DRB8_9GAMM</name>
<reference evidence="3" key="1">
    <citation type="submission" date="2022-11" db="EMBL/GenBank/DDBJ databases">
        <title>Biodiversity and phylogenetic relationships of bacteria.</title>
        <authorList>
            <person name="Machado R.A.R."/>
            <person name="Bhat A."/>
            <person name="Loulou A."/>
            <person name="Kallel S."/>
        </authorList>
    </citation>
    <scope>NUCLEOTIDE SEQUENCE</scope>
    <source>
        <strain evidence="3">A-IN1</strain>
    </source>
</reference>
<dbReference type="NCBIfam" id="NF012229">
    <property type="entry name" value="bla_class_B_core"/>
    <property type="match status" value="1"/>
</dbReference>
<feature type="chain" id="PRO_5040721682" evidence="1">
    <location>
        <begin position="22"/>
        <end position="305"/>
    </location>
</feature>